<dbReference type="KEGG" id="ima:PO878_12260"/>
<gene>
    <name evidence="1" type="ORF">PO878_12260</name>
</gene>
<reference evidence="1" key="1">
    <citation type="submission" date="2023-01" db="EMBL/GenBank/DDBJ databases">
        <title>The diversity of Class Acidimicrobiia in South China Sea sediment environments and the proposal of Iamia marina sp. nov., a novel species of the genus Iamia.</title>
        <authorList>
            <person name="He Y."/>
            <person name="Tian X."/>
        </authorList>
    </citation>
    <scope>NUCLEOTIDE SEQUENCE</scope>
    <source>
        <strain evidence="1">DSM 19957</strain>
    </source>
</reference>
<evidence type="ECO:0000313" key="1">
    <source>
        <dbReference type="EMBL" id="WCO65273.1"/>
    </source>
</evidence>
<dbReference type="RefSeq" id="WP_272734798.1">
    <property type="nucleotide sequence ID" value="NZ_CP116942.1"/>
</dbReference>
<proteinExistence type="predicted"/>
<organism evidence="1 2">
    <name type="scientific">Iamia majanohamensis</name>
    <dbReference type="NCBI Taxonomy" id="467976"/>
    <lineage>
        <taxon>Bacteria</taxon>
        <taxon>Bacillati</taxon>
        <taxon>Actinomycetota</taxon>
        <taxon>Acidimicrobiia</taxon>
        <taxon>Acidimicrobiales</taxon>
        <taxon>Iamiaceae</taxon>
        <taxon>Iamia</taxon>
    </lineage>
</organism>
<sequence>MPPPTTLAAALVRDLRAQGGRPAGIGPDAPTWSAVADRARRLGLGLAAAGWGARRVAVTASGDPVRDLERELAVLAGGGVLALPGADAEATLGDGVLHPGEGPEVAIADLLDRGAAADAREPAAAERRLAALAPDDVAVVDRRRPVTQGQALWALRAVDRWLGPALGPTGPGVVLDGAGPAGPALPAALVGRWWPAATGARLTPTPTGPEAVAEAGADVVLLAPDAWAELARLLRRRAAGSLGGGLLLHRGRLVVAGESRSRRDRAALHAARWWAGERVRAGAGLAGMRLGLALAPVDPGTTRDLAAAGVRFAPTWCEDGVAAPLAAGPVRAPAPDGTWARPLPGRRLELDGPATTACGGDLPAEGLVLARTGRVDGRGRVALPRRRPAAVAAGARP</sequence>
<dbReference type="AlphaFoldDB" id="A0AAF0BTV6"/>
<keyword evidence="2" id="KW-1185">Reference proteome</keyword>
<name>A0AAF0BTV6_9ACTN</name>
<accession>A0AAF0BTV6</accession>
<evidence type="ECO:0000313" key="2">
    <source>
        <dbReference type="Proteomes" id="UP001216390"/>
    </source>
</evidence>
<protein>
    <submittedName>
        <fullName evidence="1">Uncharacterized protein</fullName>
    </submittedName>
</protein>
<dbReference type="Proteomes" id="UP001216390">
    <property type="component" value="Chromosome"/>
</dbReference>
<dbReference type="EMBL" id="CP116942">
    <property type="protein sequence ID" value="WCO65273.1"/>
    <property type="molecule type" value="Genomic_DNA"/>
</dbReference>